<feature type="domain" description="Transcription regulator PadR N-terminal" evidence="1">
    <location>
        <begin position="14"/>
        <end position="85"/>
    </location>
</feature>
<dbReference type="RefSeq" id="WP_285966708.1">
    <property type="nucleotide sequence ID" value="NZ_CP127294.1"/>
</dbReference>
<feature type="domain" description="Transcription regulator PadR C-terminal" evidence="2">
    <location>
        <begin position="98"/>
        <end position="169"/>
    </location>
</feature>
<proteinExistence type="predicted"/>
<dbReference type="AlphaFoldDB" id="A0A9Y2IAZ0"/>
<dbReference type="InterPro" id="IPR005149">
    <property type="entry name" value="Tscrpt_reg_PadR_N"/>
</dbReference>
<dbReference type="Gene3D" id="6.10.140.190">
    <property type="match status" value="1"/>
</dbReference>
<name>A0A9Y2IAZ0_9PSEU</name>
<accession>A0A9Y2IAZ0</accession>
<dbReference type="InterPro" id="IPR036390">
    <property type="entry name" value="WH_DNA-bd_sf"/>
</dbReference>
<sequence>MSSGRLSTTSYVVLGTIGLRGPSTPYDLKRAVGHSVGYFWSFPHAQLYSEPERLERMGLLEVETEQTGRRRKVYSLTDEGREAVRAWLAAPTHEHFEMRDIAEMKLFFNELGDSGNIVNLAREQIKQHEERISVYEDMQRRFGSEPTYARRMIPLRLGLEMERAALRFWSSIAEEF</sequence>
<keyword evidence="4" id="KW-1185">Reference proteome</keyword>
<dbReference type="SUPFAM" id="SSF46785">
    <property type="entry name" value="Winged helix' DNA-binding domain"/>
    <property type="match status" value="1"/>
</dbReference>
<organism evidence="3 4">
    <name type="scientific">Amycolatopsis carbonis</name>
    <dbReference type="NCBI Taxonomy" id="715471"/>
    <lineage>
        <taxon>Bacteria</taxon>
        <taxon>Bacillati</taxon>
        <taxon>Actinomycetota</taxon>
        <taxon>Actinomycetes</taxon>
        <taxon>Pseudonocardiales</taxon>
        <taxon>Pseudonocardiaceae</taxon>
        <taxon>Amycolatopsis</taxon>
    </lineage>
</organism>
<dbReference type="InterPro" id="IPR018309">
    <property type="entry name" value="Tscrpt_reg_PadR_C"/>
</dbReference>
<dbReference type="PANTHER" id="PTHR43252:SF6">
    <property type="entry name" value="NEGATIVE TRANSCRIPTION REGULATOR PADR"/>
    <property type="match status" value="1"/>
</dbReference>
<dbReference type="PANTHER" id="PTHR43252">
    <property type="entry name" value="TRANSCRIPTIONAL REGULATOR YQJI"/>
    <property type="match status" value="1"/>
</dbReference>
<gene>
    <name evidence="3" type="ORF">QRX50_31280</name>
</gene>
<dbReference type="KEGG" id="acab:QRX50_31280"/>
<evidence type="ECO:0000313" key="3">
    <source>
        <dbReference type="EMBL" id="WIX75946.1"/>
    </source>
</evidence>
<dbReference type="Gene3D" id="1.10.10.10">
    <property type="entry name" value="Winged helix-like DNA-binding domain superfamily/Winged helix DNA-binding domain"/>
    <property type="match status" value="1"/>
</dbReference>
<evidence type="ECO:0000259" key="2">
    <source>
        <dbReference type="Pfam" id="PF10400"/>
    </source>
</evidence>
<dbReference type="EMBL" id="CP127294">
    <property type="protein sequence ID" value="WIX75946.1"/>
    <property type="molecule type" value="Genomic_DNA"/>
</dbReference>
<protein>
    <submittedName>
        <fullName evidence="3">PadR family transcriptional regulator</fullName>
    </submittedName>
</protein>
<dbReference type="Pfam" id="PF03551">
    <property type="entry name" value="PadR"/>
    <property type="match status" value="1"/>
</dbReference>
<evidence type="ECO:0000313" key="4">
    <source>
        <dbReference type="Proteomes" id="UP001236014"/>
    </source>
</evidence>
<evidence type="ECO:0000259" key="1">
    <source>
        <dbReference type="Pfam" id="PF03551"/>
    </source>
</evidence>
<dbReference type="Pfam" id="PF10400">
    <property type="entry name" value="Vir_act_alpha_C"/>
    <property type="match status" value="1"/>
</dbReference>
<dbReference type="Proteomes" id="UP001236014">
    <property type="component" value="Chromosome"/>
</dbReference>
<dbReference type="InterPro" id="IPR036388">
    <property type="entry name" value="WH-like_DNA-bd_sf"/>
</dbReference>
<reference evidence="3 4" key="1">
    <citation type="submission" date="2023-06" db="EMBL/GenBank/DDBJ databases">
        <authorList>
            <person name="Oyuntsetseg B."/>
            <person name="Kim S.B."/>
        </authorList>
    </citation>
    <scope>NUCLEOTIDE SEQUENCE [LARGE SCALE GENOMIC DNA]</scope>
    <source>
        <strain evidence="3 4">2-15</strain>
    </source>
</reference>